<comment type="caution">
    <text evidence="2">The sequence shown here is derived from an EMBL/GenBank/DDBJ whole genome shotgun (WGS) entry which is preliminary data.</text>
</comment>
<dbReference type="Pfam" id="PF22818">
    <property type="entry name" value="ApeI-like"/>
    <property type="match status" value="1"/>
</dbReference>
<dbReference type="RefSeq" id="WP_275707032.1">
    <property type="nucleotide sequence ID" value="NZ_JAKLTN010000001.1"/>
</dbReference>
<gene>
    <name evidence="2" type="ORF">LZ012_02065</name>
</gene>
<evidence type="ECO:0000259" key="1">
    <source>
        <dbReference type="Pfam" id="PF22818"/>
    </source>
</evidence>
<keyword evidence="3" id="KW-1185">Reference proteome</keyword>
<organism evidence="2 3">
    <name type="scientific">Dechloromonas hankyongensis</name>
    <dbReference type="NCBI Taxonomy" id="2908002"/>
    <lineage>
        <taxon>Bacteria</taxon>
        <taxon>Pseudomonadati</taxon>
        <taxon>Pseudomonadota</taxon>
        <taxon>Betaproteobacteria</taxon>
        <taxon>Rhodocyclales</taxon>
        <taxon>Azonexaceae</taxon>
        <taxon>Dechloromonas</taxon>
    </lineage>
</organism>
<feature type="domain" description="ApeI dehydratase-like" evidence="1">
    <location>
        <begin position="3"/>
        <end position="93"/>
    </location>
</feature>
<dbReference type="Proteomes" id="UP001165384">
    <property type="component" value="Unassembled WGS sequence"/>
</dbReference>
<name>A0ABS9JXY6_9RHOO</name>
<evidence type="ECO:0000313" key="3">
    <source>
        <dbReference type="Proteomes" id="UP001165384"/>
    </source>
</evidence>
<protein>
    <recommendedName>
        <fullName evidence="1">ApeI dehydratase-like domain-containing protein</fullName>
    </recommendedName>
</protein>
<sequence>MAEAEFHWTVPADHPAFAGHFPGRPIVPGVVLLDCAIRFAEEMLGRPGLNWQVGNAKFFSPVGPEETLTFSLAQKPSGAIAFTVRGAGREVAAGSLTPPAP</sequence>
<dbReference type="EMBL" id="JAKLTN010000001">
    <property type="protein sequence ID" value="MCG2575776.1"/>
    <property type="molecule type" value="Genomic_DNA"/>
</dbReference>
<dbReference type="SUPFAM" id="SSF54637">
    <property type="entry name" value="Thioesterase/thiol ester dehydrase-isomerase"/>
    <property type="match status" value="1"/>
</dbReference>
<dbReference type="InterPro" id="IPR054545">
    <property type="entry name" value="ApeI-like"/>
</dbReference>
<reference evidence="2" key="1">
    <citation type="submission" date="2022-01" db="EMBL/GenBank/DDBJ databases">
        <authorList>
            <person name="Jo J.-H."/>
            <person name="Im W.-T."/>
        </authorList>
    </citation>
    <scope>NUCLEOTIDE SEQUENCE</scope>
    <source>
        <strain evidence="2">XY25</strain>
    </source>
</reference>
<proteinExistence type="predicted"/>
<evidence type="ECO:0000313" key="2">
    <source>
        <dbReference type="EMBL" id="MCG2575776.1"/>
    </source>
</evidence>
<dbReference type="InterPro" id="IPR029069">
    <property type="entry name" value="HotDog_dom_sf"/>
</dbReference>
<accession>A0ABS9JXY6</accession>
<dbReference type="Gene3D" id="3.10.129.10">
    <property type="entry name" value="Hotdog Thioesterase"/>
    <property type="match status" value="1"/>
</dbReference>